<feature type="binding site" evidence="8">
    <location>
        <position position="500"/>
    </location>
    <ligand>
        <name>Mn(2+)</name>
        <dbReference type="ChEBI" id="CHEBI:29035"/>
    </ligand>
</feature>
<dbReference type="PANTHER" id="PTHR47371">
    <property type="entry name" value="LIPOTEICHOIC ACID SYNTHASE"/>
    <property type="match status" value="1"/>
</dbReference>
<reference evidence="11 12" key="2">
    <citation type="journal article" date="2016" name="Int. J. Syst. Evol. Microbiol.">
        <title>Flavisolibacter tropicus sp. nov., isolated from tropical soil.</title>
        <authorList>
            <person name="Lee J.J."/>
            <person name="Kang M.S."/>
            <person name="Kim G.S."/>
            <person name="Lee C.S."/>
            <person name="Lim S."/>
            <person name="Lee J."/>
            <person name="Roh S.H."/>
            <person name="Kang H."/>
            <person name="Ha J.M."/>
            <person name="Bae S."/>
            <person name="Jung H.Y."/>
            <person name="Kim M.K."/>
        </authorList>
    </citation>
    <scope>NUCLEOTIDE SEQUENCE [LARGE SCALE GENOMIC DNA]</scope>
    <source>
        <strain evidence="11 12">LCS9</strain>
    </source>
</reference>
<feature type="transmembrane region" description="Helical" evidence="9">
    <location>
        <begin position="46"/>
        <end position="72"/>
    </location>
</feature>
<dbReference type="PIRSF" id="PIRSF005091">
    <property type="entry name" value="Mmb_sulf_HI1246"/>
    <property type="match status" value="1"/>
</dbReference>
<dbReference type="GO" id="GO:0046872">
    <property type="term" value="F:metal ion binding"/>
    <property type="evidence" value="ECO:0007669"/>
    <property type="project" value="UniProtKB-KW"/>
</dbReference>
<feature type="active site" evidence="6">
    <location>
        <position position="329"/>
    </location>
</feature>
<dbReference type="GO" id="GO:0005886">
    <property type="term" value="C:plasma membrane"/>
    <property type="evidence" value="ECO:0007669"/>
    <property type="project" value="UniProtKB-SubCell"/>
</dbReference>
<evidence type="ECO:0000256" key="8">
    <source>
        <dbReference type="PIRSR" id="PIRSR005091-3"/>
    </source>
</evidence>
<keyword evidence="2" id="KW-1003">Cell membrane</keyword>
<keyword evidence="12" id="KW-1185">Reference proteome</keyword>
<keyword evidence="7" id="KW-0464">Manganese</keyword>
<dbReference type="InterPro" id="IPR000917">
    <property type="entry name" value="Sulfatase_N"/>
</dbReference>
<sequence length="641" mass="73136">MFSKFGPLSPLLLFLTLSLSLFLVSRLLLSFAYWDRIIQEPHFYLMYLIGIRMDLILICYYLFLPALFFLLLPKQFINSSKFFWIFYFTLFIDVAFFMEMATLPFIREYDLRPDAIFIRYLKHFKEVSETVWATNKWELIITLILLSFVHYFTWKSFKNVVLNFKPLTWRYRFLLLPGLGGLLFLGARSSLSPRPANISTAYFSEKNKLVNELTLNSTYSVFIAATRLTNEKDPSAFYGNMNEAEVFARVKKNMQIPDSAFVKSEIPFLHKQEAGANSKRPLNVVIILQESLGAEYIGALGGLPLTPNIDKLSKEGLFLTNLYSTGTRTVRGIEAVVTGFLPTPGNSVVNLGLSRSDFFTSGELFKKQGYTTEFIYGGQSNFDEMRSFFLGNGFTNIYDEPTFVKPAFKGVWGVSDEDLMRKADEVFRSHGDKPFFSVILSTSNHSPFEFPDGRIQLYEQPKQTVHNAMKYADYSVGLFFELAKKSDYYKNTLFLVVADHNTRVFGDDFVPVHKFHIPGLLIGPGVPKETFNKVASQVDLLPTLLHFAGINTTNPMIGKDLMQLKADDPGRAIMQYSNNYGYMVGDSLIVLKPYQAPQAFVYDKVTHKLSPATVNSESAKDALAHALLPWNLYQSKRYRID</sequence>
<accession>A0A172U279</accession>
<feature type="binding site" evidence="8">
    <location>
        <position position="499"/>
    </location>
    <ligand>
        <name>Mn(2+)</name>
        <dbReference type="ChEBI" id="CHEBI:29035"/>
    </ligand>
</feature>
<dbReference type="Proteomes" id="UP000077177">
    <property type="component" value="Chromosome"/>
</dbReference>
<evidence type="ECO:0000313" key="12">
    <source>
        <dbReference type="Proteomes" id="UP000077177"/>
    </source>
</evidence>
<evidence type="ECO:0000256" key="7">
    <source>
        <dbReference type="PIRSR" id="PIRSR005091-2"/>
    </source>
</evidence>
<dbReference type="InterPro" id="IPR050448">
    <property type="entry name" value="OpgB/LTA_synthase_biosynth"/>
</dbReference>
<dbReference type="STRING" id="1492898.SY85_10640"/>
<evidence type="ECO:0000256" key="4">
    <source>
        <dbReference type="ARBA" id="ARBA00022989"/>
    </source>
</evidence>
<dbReference type="Pfam" id="PF00884">
    <property type="entry name" value="Sulfatase"/>
    <property type="match status" value="1"/>
</dbReference>
<keyword evidence="4 9" id="KW-1133">Transmembrane helix</keyword>
<evidence type="ECO:0000256" key="1">
    <source>
        <dbReference type="ARBA" id="ARBA00004651"/>
    </source>
</evidence>
<organism evidence="11 12">
    <name type="scientific">Flavisolibacter tropicus</name>
    <dbReference type="NCBI Taxonomy" id="1492898"/>
    <lineage>
        <taxon>Bacteria</taxon>
        <taxon>Pseudomonadati</taxon>
        <taxon>Bacteroidota</taxon>
        <taxon>Chitinophagia</taxon>
        <taxon>Chitinophagales</taxon>
        <taxon>Chitinophagaceae</taxon>
        <taxon>Flavisolibacter</taxon>
    </lineage>
</organism>
<feature type="transmembrane region" description="Helical" evidence="9">
    <location>
        <begin position="139"/>
        <end position="157"/>
    </location>
</feature>
<keyword evidence="3 9" id="KW-0812">Transmembrane</keyword>
<dbReference type="Gene3D" id="3.30.1120.80">
    <property type="match status" value="1"/>
</dbReference>
<keyword evidence="7" id="KW-0479">Metal-binding</keyword>
<dbReference type="AlphaFoldDB" id="A0A172U279"/>
<feature type="domain" description="Sulfatase N-terminal" evidence="10">
    <location>
        <begin position="283"/>
        <end position="550"/>
    </location>
</feature>
<feature type="binding site" evidence="8">
    <location>
        <position position="290"/>
    </location>
    <ligand>
        <name>Mn(2+)</name>
        <dbReference type="ChEBI" id="CHEBI:29035"/>
    </ligand>
</feature>
<evidence type="ECO:0000313" key="11">
    <source>
        <dbReference type="EMBL" id="ANE53420.1"/>
    </source>
</evidence>
<evidence type="ECO:0000256" key="6">
    <source>
        <dbReference type="PIRSR" id="PIRSR005091-1"/>
    </source>
</evidence>
<dbReference type="SUPFAM" id="SSF53649">
    <property type="entry name" value="Alkaline phosphatase-like"/>
    <property type="match status" value="1"/>
</dbReference>
<gene>
    <name evidence="11" type="ORF">SY85_10640</name>
</gene>
<comment type="subcellular location">
    <subcellularLocation>
        <location evidence="1">Cell membrane</location>
        <topology evidence="1">Multi-pass membrane protein</topology>
    </subcellularLocation>
</comment>
<evidence type="ECO:0000256" key="5">
    <source>
        <dbReference type="ARBA" id="ARBA00023136"/>
    </source>
</evidence>
<dbReference type="Gene3D" id="3.40.720.10">
    <property type="entry name" value="Alkaline Phosphatase, subunit A"/>
    <property type="match status" value="1"/>
</dbReference>
<feature type="transmembrane region" description="Helical" evidence="9">
    <location>
        <begin position="169"/>
        <end position="187"/>
    </location>
</feature>
<feature type="binding site" evidence="8">
    <location>
        <position position="329"/>
    </location>
    <ligand>
        <name>Mn(2+)</name>
        <dbReference type="ChEBI" id="CHEBI:29035"/>
    </ligand>
</feature>
<dbReference type="PATRIC" id="fig|1492898.3.peg.2290"/>
<protein>
    <recommendedName>
        <fullName evidence="10">Sulfatase N-terminal domain-containing protein</fullName>
    </recommendedName>
</protein>
<feature type="binding site" evidence="7">
    <location>
        <position position="445"/>
    </location>
    <ligand>
        <name>substrate</name>
    </ligand>
</feature>
<reference evidence="12" key="1">
    <citation type="submission" date="2015-01" db="EMBL/GenBank/DDBJ databases">
        <title>Flavisolibacter sp./LCS9/ whole genome sequencing.</title>
        <authorList>
            <person name="Kim M.K."/>
            <person name="Srinivasan S."/>
            <person name="Lee J.-J."/>
        </authorList>
    </citation>
    <scope>NUCLEOTIDE SEQUENCE [LARGE SCALE GENOMIC DNA]</scope>
    <source>
        <strain evidence="12">LCS9</strain>
    </source>
</reference>
<evidence type="ECO:0000256" key="9">
    <source>
        <dbReference type="SAM" id="Phobius"/>
    </source>
</evidence>
<dbReference type="EMBL" id="CP011390">
    <property type="protein sequence ID" value="ANE53420.1"/>
    <property type="molecule type" value="Genomic_DNA"/>
</dbReference>
<dbReference type="InterPro" id="IPR012160">
    <property type="entry name" value="LtaS-like"/>
</dbReference>
<dbReference type="CDD" id="cd16015">
    <property type="entry name" value="LTA_synthase"/>
    <property type="match status" value="1"/>
</dbReference>
<name>A0A172U279_9BACT</name>
<dbReference type="InterPro" id="IPR017850">
    <property type="entry name" value="Alkaline_phosphatase_core_sf"/>
</dbReference>
<dbReference type="KEGG" id="fla:SY85_10640"/>
<evidence type="ECO:0000256" key="3">
    <source>
        <dbReference type="ARBA" id="ARBA00022692"/>
    </source>
</evidence>
<keyword evidence="5 9" id="KW-0472">Membrane</keyword>
<proteinExistence type="predicted"/>
<feature type="transmembrane region" description="Helical" evidence="9">
    <location>
        <begin position="84"/>
        <end position="106"/>
    </location>
</feature>
<evidence type="ECO:0000259" key="10">
    <source>
        <dbReference type="Pfam" id="PF00884"/>
    </source>
</evidence>
<dbReference type="PANTHER" id="PTHR47371:SF3">
    <property type="entry name" value="PHOSPHOGLYCEROL TRANSFERASE I"/>
    <property type="match status" value="1"/>
</dbReference>
<evidence type="ECO:0000256" key="2">
    <source>
        <dbReference type="ARBA" id="ARBA00022475"/>
    </source>
</evidence>